<evidence type="ECO:0000256" key="1">
    <source>
        <dbReference type="SAM" id="Phobius"/>
    </source>
</evidence>
<dbReference type="AlphaFoldDB" id="A0A8J6PTM9"/>
<sequence>MLKSKIIEGLVILIYILFVLFQFTGHDDLAYYSSSLILPVITLIYFIKVKDKSLFFTLFLVLFSVSDILVFFESFDVYKHIDYYFGNALYIMSYVCLLIEICKSIKIRFLVKNFYIHLVVLSVLSVYIVYVLQNIVKPFVVTTDEYYVELIYNIVLLSLLSVALLGYFYKDNVKALYLFIGVLCVVFAEVMWVAYTYIAERNLLNLLSTTLYLVGFYFFYKQSKLLDEKNEGIEMVSQEI</sequence>
<keyword evidence="3" id="KW-1185">Reference proteome</keyword>
<evidence type="ECO:0000313" key="3">
    <source>
        <dbReference type="Proteomes" id="UP000621516"/>
    </source>
</evidence>
<comment type="caution">
    <text evidence="2">The sequence shown here is derived from an EMBL/GenBank/DDBJ whole genome shotgun (WGS) entry which is preliminary data.</text>
</comment>
<feature type="transmembrane region" description="Helical" evidence="1">
    <location>
        <begin position="84"/>
        <end position="102"/>
    </location>
</feature>
<feature type="transmembrane region" description="Helical" evidence="1">
    <location>
        <begin position="114"/>
        <end position="130"/>
    </location>
</feature>
<protein>
    <recommendedName>
        <fullName evidence="4">YhhN-like protein</fullName>
    </recommendedName>
</protein>
<keyword evidence="1" id="KW-1133">Transmembrane helix</keyword>
<keyword evidence="1" id="KW-0472">Membrane</keyword>
<proteinExistence type="predicted"/>
<dbReference type="RefSeq" id="WP_188222417.1">
    <property type="nucleotide sequence ID" value="NZ_JACVXD010000001.1"/>
</dbReference>
<dbReference type="Proteomes" id="UP000621516">
    <property type="component" value="Unassembled WGS sequence"/>
</dbReference>
<keyword evidence="1" id="KW-0812">Transmembrane</keyword>
<dbReference type="EMBL" id="JACVXD010000001">
    <property type="protein sequence ID" value="MBD0823118.1"/>
    <property type="molecule type" value="Genomic_DNA"/>
</dbReference>
<organism evidence="2 3">
    <name type="scientific">Aestuariibaculum marinum</name>
    <dbReference type="NCBI Taxonomy" id="2683592"/>
    <lineage>
        <taxon>Bacteria</taxon>
        <taxon>Pseudomonadati</taxon>
        <taxon>Bacteroidota</taxon>
        <taxon>Flavobacteriia</taxon>
        <taxon>Flavobacteriales</taxon>
        <taxon>Flavobacteriaceae</taxon>
    </lineage>
</organism>
<reference evidence="2 3" key="1">
    <citation type="journal article" date="2018" name="J. Microbiol.">
        <title>Aestuariibaculum marinum sp. nov., a marine bacterium isolated from seawater in South Korea.</title>
        <authorList>
            <person name="Choi J."/>
            <person name="Lee D."/>
            <person name="Jang J.H."/>
            <person name="Cha S."/>
            <person name="Seo T."/>
        </authorList>
    </citation>
    <scope>NUCLEOTIDE SEQUENCE [LARGE SCALE GENOMIC DNA]</scope>
    <source>
        <strain evidence="2 3">IP7</strain>
    </source>
</reference>
<gene>
    <name evidence="2" type="ORF">ICJ85_03705</name>
</gene>
<feature type="transmembrane region" description="Helical" evidence="1">
    <location>
        <begin position="7"/>
        <end position="23"/>
    </location>
</feature>
<evidence type="ECO:0000313" key="2">
    <source>
        <dbReference type="EMBL" id="MBD0823118.1"/>
    </source>
</evidence>
<feature type="transmembrane region" description="Helical" evidence="1">
    <location>
        <begin position="54"/>
        <end position="72"/>
    </location>
</feature>
<feature type="transmembrane region" description="Helical" evidence="1">
    <location>
        <begin position="203"/>
        <end position="220"/>
    </location>
</feature>
<feature type="transmembrane region" description="Helical" evidence="1">
    <location>
        <begin position="176"/>
        <end position="197"/>
    </location>
</feature>
<evidence type="ECO:0008006" key="4">
    <source>
        <dbReference type="Google" id="ProtNLM"/>
    </source>
</evidence>
<accession>A0A8J6PTM9</accession>
<feature type="transmembrane region" description="Helical" evidence="1">
    <location>
        <begin position="29"/>
        <end position="47"/>
    </location>
</feature>
<feature type="transmembrane region" description="Helical" evidence="1">
    <location>
        <begin position="150"/>
        <end position="169"/>
    </location>
</feature>
<name>A0A8J6PTM9_9FLAO</name>